<dbReference type="EMBL" id="LSOG01000003">
    <property type="protein sequence ID" value="OEH48852.1"/>
    <property type="molecule type" value="Genomic_DNA"/>
</dbReference>
<protein>
    <submittedName>
        <fullName evidence="1">Uncharacterized protein</fullName>
    </submittedName>
</protein>
<evidence type="ECO:0000313" key="1">
    <source>
        <dbReference type="EMBL" id="OEH48852.1"/>
    </source>
</evidence>
<organism evidence="1 2">
    <name type="scientific">Legionella parisiensis</name>
    <dbReference type="NCBI Taxonomy" id="45071"/>
    <lineage>
        <taxon>Bacteria</taxon>
        <taxon>Pseudomonadati</taxon>
        <taxon>Pseudomonadota</taxon>
        <taxon>Gammaproteobacteria</taxon>
        <taxon>Legionellales</taxon>
        <taxon>Legionellaceae</taxon>
        <taxon>Legionella</taxon>
    </lineage>
</organism>
<dbReference type="Proteomes" id="UP000095229">
    <property type="component" value="Unassembled WGS sequence"/>
</dbReference>
<accession>A0A1E5JWF2</accession>
<name>A0A1E5JWF2_9GAMM</name>
<evidence type="ECO:0000313" key="2">
    <source>
        <dbReference type="Proteomes" id="UP000095229"/>
    </source>
</evidence>
<sequence length="42" mass="5098">MQRFYTILFVSHGVKDETEALALKLAPIKRTFYRKLTVRYRH</sequence>
<gene>
    <name evidence="1" type="ORF">lpari_00099</name>
</gene>
<keyword evidence="2" id="KW-1185">Reference proteome</keyword>
<dbReference type="AlphaFoldDB" id="A0A1E5JWF2"/>
<proteinExistence type="predicted"/>
<comment type="caution">
    <text evidence="1">The sequence shown here is derived from an EMBL/GenBank/DDBJ whole genome shotgun (WGS) entry which is preliminary data.</text>
</comment>
<reference evidence="1 2" key="1">
    <citation type="submission" date="2016-02" db="EMBL/GenBank/DDBJ databases">
        <title>Secondary metabolites in Legionella.</title>
        <authorList>
            <person name="Tobias N.J."/>
            <person name="Bode H.B."/>
        </authorList>
    </citation>
    <scope>NUCLEOTIDE SEQUENCE [LARGE SCALE GENOMIC DNA]</scope>
    <source>
        <strain evidence="1 2">DSM 19216</strain>
    </source>
</reference>